<feature type="domain" description="SpoVT-AbrB" evidence="1">
    <location>
        <begin position="2"/>
        <end position="47"/>
    </location>
</feature>
<name>A0A2R6AYE6_9ARCH</name>
<accession>A0A2R6AYE6</accession>
<evidence type="ECO:0000259" key="1">
    <source>
        <dbReference type="PROSITE" id="PS51740"/>
    </source>
</evidence>
<dbReference type="InterPro" id="IPR037914">
    <property type="entry name" value="SpoVT-AbrB_sf"/>
</dbReference>
<sequence>MIRRVRIGKKNMVYIPKELADAVGVREDDAMLVKVSSGKIELIPMGKTEGEYWAEVTLEEIESVGEELSERTLRSNS</sequence>
<dbReference type="Gene3D" id="2.10.260.10">
    <property type="match status" value="1"/>
</dbReference>
<dbReference type="AlphaFoldDB" id="A0A2R6AYE6"/>
<gene>
    <name evidence="2" type="ORF">B9Q03_04250</name>
</gene>
<dbReference type="SMART" id="SM00966">
    <property type="entry name" value="SpoVT_AbrB"/>
    <property type="match status" value="1"/>
</dbReference>
<dbReference type="NCBIfam" id="TIGR01439">
    <property type="entry name" value="lp_hng_hel_AbrB"/>
    <property type="match status" value="1"/>
</dbReference>
<dbReference type="GO" id="GO:0003677">
    <property type="term" value="F:DNA binding"/>
    <property type="evidence" value="ECO:0007669"/>
    <property type="project" value="InterPro"/>
</dbReference>
<dbReference type="Pfam" id="PF04014">
    <property type="entry name" value="MazE_antitoxin"/>
    <property type="match status" value="1"/>
</dbReference>
<proteinExistence type="predicted"/>
<dbReference type="Proteomes" id="UP000240322">
    <property type="component" value="Unassembled WGS sequence"/>
</dbReference>
<dbReference type="InterPro" id="IPR007159">
    <property type="entry name" value="SpoVT-AbrB_dom"/>
</dbReference>
<evidence type="ECO:0000313" key="2">
    <source>
        <dbReference type="EMBL" id="PSN91410.1"/>
    </source>
</evidence>
<dbReference type="EMBL" id="NEXE01000026">
    <property type="protein sequence ID" value="PSN91410.1"/>
    <property type="molecule type" value="Genomic_DNA"/>
</dbReference>
<organism evidence="2 3">
    <name type="scientific">Candidatus Marsarchaeota G2 archaeon OSP_D</name>
    <dbReference type="NCBI Taxonomy" id="1978157"/>
    <lineage>
        <taxon>Archaea</taxon>
        <taxon>Candidatus Marsarchaeota</taxon>
        <taxon>Candidatus Marsarchaeota group 2</taxon>
    </lineage>
</organism>
<dbReference type="SUPFAM" id="SSF89447">
    <property type="entry name" value="AbrB/MazE/MraZ-like"/>
    <property type="match status" value="1"/>
</dbReference>
<protein>
    <submittedName>
        <fullName evidence="2">AbrB family transcriptional regulator</fullName>
    </submittedName>
</protein>
<comment type="caution">
    <text evidence="2">The sequence shown here is derived from an EMBL/GenBank/DDBJ whole genome shotgun (WGS) entry which is preliminary data.</text>
</comment>
<evidence type="ECO:0000313" key="3">
    <source>
        <dbReference type="Proteomes" id="UP000240322"/>
    </source>
</evidence>
<reference evidence="2 3" key="1">
    <citation type="submission" date="2017-04" db="EMBL/GenBank/DDBJ databases">
        <title>Novel microbial lineages endemic to geothermal iron-oxide mats fill important gaps in the evolutionary history of Archaea.</title>
        <authorList>
            <person name="Jay Z.J."/>
            <person name="Beam J.P."/>
            <person name="Dlakic M."/>
            <person name="Rusch D.B."/>
            <person name="Kozubal M.A."/>
            <person name="Inskeep W.P."/>
        </authorList>
    </citation>
    <scope>NUCLEOTIDE SEQUENCE [LARGE SCALE GENOMIC DNA]</scope>
    <source>
        <strain evidence="2">OSP_D</strain>
    </source>
</reference>
<dbReference type="PROSITE" id="PS51740">
    <property type="entry name" value="SPOVT_ABRB"/>
    <property type="match status" value="1"/>
</dbReference>